<dbReference type="OMA" id="NANIEAC"/>
<feature type="repeat" description="ANK" evidence="6">
    <location>
        <begin position="1254"/>
        <end position="1286"/>
    </location>
</feature>
<dbReference type="OrthoDB" id="341259at2759"/>
<feature type="repeat" description="ANK" evidence="6">
    <location>
        <begin position="1152"/>
        <end position="1184"/>
    </location>
</feature>
<feature type="repeat" description="ANK" evidence="6">
    <location>
        <begin position="1488"/>
        <end position="1520"/>
    </location>
</feature>
<dbReference type="Gene3D" id="3.30.60.90">
    <property type="match status" value="1"/>
</dbReference>
<organism evidence="10 11">
    <name type="scientific">Pestalotiopsis fici (strain W106-1 / CGMCC3.15140)</name>
    <dbReference type="NCBI Taxonomy" id="1229662"/>
    <lineage>
        <taxon>Eukaryota</taxon>
        <taxon>Fungi</taxon>
        <taxon>Dikarya</taxon>
        <taxon>Ascomycota</taxon>
        <taxon>Pezizomycotina</taxon>
        <taxon>Sordariomycetes</taxon>
        <taxon>Xylariomycetidae</taxon>
        <taxon>Amphisphaeriales</taxon>
        <taxon>Sporocadaceae</taxon>
        <taxon>Pestalotiopsis</taxon>
    </lineage>
</organism>
<protein>
    <recommendedName>
        <fullName evidence="9">ZZ-type domain-containing protein</fullName>
    </recommendedName>
</protein>
<accession>W3WKP0</accession>
<feature type="compositionally biased region" description="Polar residues" evidence="8">
    <location>
        <begin position="2021"/>
        <end position="2038"/>
    </location>
</feature>
<evidence type="ECO:0000256" key="8">
    <source>
        <dbReference type="SAM" id="MobiDB-lite"/>
    </source>
</evidence>
<dbReference type="GeneID" id="19280004"/>
<feature type="domain" description="ZZ-type" evidence="9">
    <location>
        <begin position="1657"/>
        <end position="1713"/>
    </location>
</feature>
<evidence type="ECO:0000256" key="6">
    <source>
        <dbReference type="PROSITE-ProRule" id="PRU00023"/>
    </source>
</evidence>
<feature type="repeat" description="ANK" evidence="6">
    <location>
        <begin position="1386"/>
        <end position="1419"/>
    </location>
</feature>
<dbReference type="HOGENOM" id="CLU_232014_0_0_1"/>
<keyword evidence="11" id="KW-1185">Reference proteome</keyword>
<feature type="repeat" description="ANK" evidence="6">
    <location>
        <begin position="1099"/>
        <end position="1122"/>
    </location>
</feature>
<dbReference type="SMART" id="SM00291">
    <property type="entry name" value="ZnF_ZZ"/>
    <property type="match status" value="1"/>
</dbReference>
<feature type="repeat" description="ANK" evidence="6">
    <location>
        <begin position="1185"/>
        <end position="1220"/>
    </location>
</feature>
<dbReference type="KEGG" id="pfy:PFICI_14991"/>
<feature type="repeat" description="ANK" evidence="6">
    <location>
        <begin position="1287"/>
        <end position="1319"/>
    </location>
</feature>
<dbReference type="Gene3D" id="1.25.40.20">
    <property type="entry name" value="Ankyrin repeat-containing domain"/>
    <property type="match status" value="4"/>
</dbReference>
<dbReference type="Proteomes" id="UP000030651">
    <property type="component" value="Unassembled WGS sequence"/>
</dbReference>
<dbReference type="PROSITE" id="PS50297">
    <property type="entry name" value="ANK_REP_REGION"/>
    <property type="match status" value="12"/>
</dbReference>
<evidence type="ECO:0000313" key="11">
    <source>
        <dbReference type="Proteomes" id="UP000030651"/>
    </source>
</evidence>
<feature type="region of interest" description="Disordered" evidence="8">
    <location>
        <begin position="1988"/>
        <end position="2058"/>
    </location>
</feature>
<dbReference type="PANTHER" id="PTHR24198:SF165">
    <property type="entry name" value="ANKYRIN REPEAT-CONTAINING PROTEIN-RELATED"/>
    <property type="match status" value="1"/>
</dbReference>
<feature type="region of interest" description="Disordered" evidence="8">
    <location>
        <begin position="2088"/>
        <end position="2129"/>
    </location>
</feature>
<dbReference type="InterPro" id="IPR043145">
    <property type="entry name" value="Znf_ZZ_sf"/>
</dbReference>
<evidence type="ECO:0000313" key="10">
    <source>
        <dbReference type="EMBL" id="ETS73386.1"/>
    </source>
</evidence>
<keyword evidence="1" id="KW-0479">Metal-binding</keyword>
<dbReference type="GO" id="GO:0008270">
    <property type="term" value="F:zinc ion binding"/>
    <property type="evidence" value="ECO:0007669"/>
    <property type="project" value="UniProtKB-KW"/>
</dbReference>
<keyword evidence="2" id="KW-0677">Repeat</keyword>
<name>W3WKP0_PESFW</name>
<dbReference type="InterPro" id="IPR002110">
    <property type="entry name" value="Ankyrin_rpt"/>
</dbReference>
<evidence type="ECO:0000256" key="3">
    <source>
        <dbReference type="ARBA" id="ARBA00022771"/>
    </source>
</evidence>
<feature type="repeat" description="ANK" evidence="6">
    <location>
        <begin position="887"/>
        <end position="908"/>
    </location>
</feature>
<feature type="repeat" description="ANK" evidence="6">
    <location>
        <begin position="1560"/>
        <end position="1586"/>
    </location>
</feature>
<dbReference type="PROSITE" id="PS50135">
    <property type="entry name" value="ZF_ZZ_2"/>
    <property type="match status" value="1"/>
</dbReference>
<evidence type="ECO:0000256" key="2">
    <source>
        <dbReference type="ARBA" id="ARBA00022737"/>
    </source>
</evidence>
<feature type="repeat" description="ANK" evidence="6">
    <location>
        <begin position="1320"/>
        <end position="1352"/>
    </location>
</feature>
<dbReference type="PRINTS" id="PR01415">
    <property type="entry name" value="ANKYRIN"/>
</dbReference>
<feature type="repeat" description="ANK" evidence="6">
    <location>
        <begin position="1221"/>
        <end position="1253"/>
    </location>
</feature>
<dbReference type="CDD" id="cd02249">
    <property type="entry name" value="ZZ"/>
    <property type="match status" value="1"/>
</dbReference>
<keyword evidence="3 7" id="KW-0863">Zinc-finger</keyword>
<dbReference type="PROSITE" id="PS50088">
    <property type="entry name" value="ANK_REPEAT"/>
    <property type="match status" value="13"/>
</dbReference>
<dbReference type="Pfam" id="PF12796">
    <property type="entry name" value="Ank_2"/>
    <property type="match status" value="6"/>
</dbReference>
<dbReference type="SUPFAM" id="SSF48403">
    <property type="entry name" value="Ankyrin repeat"/>
    <property type="match status" value="3"/>
</dbReference>
<evidence type="ECO:0000259" key="9">
    <source>
        <dbReference type="PROSITE" id="PS50135"/>
    </source>
</evidence>
<keyword evidence="5 6" id="KW-0040">ANK repeat</keyword>
<dbReference type="Pfam" id="PF00023">
    <property type="entry name" value="Ank"/>
    <property type="match status" value="1"/>
</dbReference>
<dbReference type="InterPro" id="IPR000433">
    <property type="entry name" value="Znf_ZZ"/>
</dbReference>
<feature type="compositionally biased region" description="Basic residues" evidence="8">
    <location>
        <begin position="2088"/>
        <end position="2116"/>
    </location>
</feature>
<feature type="compositionally biased region" description="Basic and acidic residues" evidence="8">
    <location>
        <begin position="2004"/>
        <end position="2016"/>
    </location>
</feature>
<dbReference type="SUPFAM" id="SSF57850">
    <property type="entry name" value="RING/U-box"/>
    <property type="match status" value="1"/>
</dbReference>
<evidence type="ECO:0000256" key="5">
    <source>
        <dbReference type="ARBA" id="ARBA00023043"/>
    </source>
</evidence>
<evidence type="ECO:0000256" key="1">
    <source>
        <dbReference type="ARBA" id="ARBA00022723"/>
    </source>
</evidence>
<evidence type="ECO:0000256" key="7">
    <source>
        <dbReference type="PROSITE-ProRule" id="PRU00228"/>
    </source>
</evidence>
<feature type="repeat" description="ANK" evidence="6">
    <location>
        <begin position="821"/>
        <end position="853"/>
    </location>
</feature>
<dbReference type="PANTHER" id="PTHR24198">
    <property type="entry name" value="ANKYRIN REPEAT AND PROTEIN KINASE DOMAIN-CONTAINING PROTEIN"/>
    <property type="match status" value="1"/>
</dbReference>
<proteinExistence type="predicted"/>
<dbReference type="eggNOG" id="KOG4177">
    <property type="taxonomic scope" value="Eukaryota"/>
</dbReference>
<dbReference type="InterPro" id="IPR036770">
    <property type="entry name" value="Ankyrin_rpt-contain_sf"/>
</dbReference>
<reference evidence="11" key="1">
    <citation type="journal article" date="2015" name="BMC Genomics">
        <title>Genomic and transcriptomic analysis of the endophytic fungus Pestalotiopsis fici reveals its lifestyle and high potential for synthesis of natural products.</title>
        <authorList>
            <person name="Wang X."/>
            <person name="Zhang X."/>
            <person name="Liu L."/>
            <person name="Xiang M."/>
            <person name="Wang W."/>
            <person name="Sun X."/>
            <person name="Che Y."/>
            <person name="Guo L."/>
            <person name="Liu G."/>
            <person name="Guo L."/>
            <person name="Wang C."/>
            <person name="Yin W.B."/>
            <person name="Stadler M."/>
            <person name="Zhang X."/>
            <person name="Liu X."/>
        </authorList>
    </citation>
    <scope>NUCLEOTIDE SEQUENCE [LARGE SCALE GENOMIC DNA]</scope>
    <source>
        <strain evidence="11">W106-1 / CGMCC3.15140</strain>
    </source>
</reference>
<dbReference type="InterPro" id="IPR056884">
    <property type="entry name" value="NPHP3-like_N"/>
</dbReference>
<dbReference type="InParanoid" id="W3WKP0"/>
<dbReference type="RefSeq" id="XP_007841763.1">
    <property type="nucleotide sequence ID" value="XM_007843572.1"/>
</dbReference>
<sequence length="2129" mass="237518">MASSDVSSIIEGTSSYMEDILFVAVPGLYGINGSSPEPNLRPLFWGPESILREQNWCCSSIITLNSNLFQRFLENGSPESLESIAMELLEVVDDEYRSTDALTIAENTNRYSDLFRDTSACVFFGVPHQAPSLQSWEEAMTALISSWTTIPQGAWRPGPSLTRFLRKTSSEFMRVAFRLCIVTVFEQVDEQERAKPTIERDSSTIDVSHEIQIGRKEKMESLARFAHNDGDAYIIMNALKGAVKAPSLYSEYMQQLAHLSPFTRYPYHPGMNWIMDTLQSFIQNPRSSAVILCGHHGIAYFAFDARDYRRRSVTSMLSKIIRQILANEPGLFSQTTEPLQKDDLQWTEGNLWIQLRSMVRRVQSKNLMIVVDSVHDCDTHDSEELLQDLLNLQFCRPEGFKLLCTTDTDPSTPSITPVTTVSLDNLSQFEDSLELYKDILANKIVDENVRYRPVADNIRRCLETSKGFLHAKLVAHRIRSITSSSRPSDITRELSQLPLNLRDTVIGMVASCPSWVACAVSWMMFSRRPLKSLELAVAVSLYEISLTQTPIQKIDEQLIPRDIEGDLERQLGPLVRIGDDGIRFSHPYVGKILQEQIESTHGSENLTYQSLTRLCLEYLKLCFGQEFQDGAISLNLVEYVLENWYVHYREIKEDPATQLDENQIDYLAYSLCTDYVSQLRPPNLNLSGLSAFARDDADSDTILSPSHLAAQLGLLNIIKLMIPEPSMSSMPHLQIASRWGHYSIVEYLVTGIDDVARIEKELDLSCLRGNVVILKVLLGRLKQLSPETSALQHVLVDACRIGHRAIAQSLIEAGALVSGFEGPLALDQAVDQGHLDVVDFLIRNGVDVNVPSSDHLTPLHRSIQRGYSHISDRLLEETVLQDLPDSRGVTALHLAARSGNITLLEKVLHLPRPKSEHSNAVASPLHEATAGGHAKAIRRLLESGFDVNSRDPDGKTPLFVALSKNHVDAVSELLRWDTFVESDKDYSSSHLKEAIRYGNLAATKWLMEKDANTGGDASGTSSPLTDAAMGNRADIIKELIRAGADIGHRVDFQKQFKILGEPAHSGWTSLHFAAYYGSDAAINVLVRVPGTDLNVKSGSGYTPLHLAVYAGQTNFVKALFHHIRSVNPSLSGESNDMQHPGIREYLDKRSPRGRTPLHIAVNSGSFRLNQLLLNNGASIGARDDHGIAPIHFAAASSHPDSRKTVEKLLSMGANIDCADDSGWTPLSYCAQAVNEDIAQSLLQRGCNINATTLASRTPLYIAASHGSSKIVSELLKKGADPNTANEEGYSALHAACYKGYLNIVNELLEHGANANAEDSRRDRPMHEAARRGNATVVERLLKAGAEFNAANGRKMTALQRSILNKWFPVAMLLLKRGADPNITDEDGDSALMAAITPTTDAGLIKSLLRCGADPNTKNKLHMTPLRKAATRAPMFIPILLDYKADPSVSGPEKITVLHDISTSKTVWESKNITPLLAVIKDFDIRDAEGLTPIHLAAKTGNASIIETLRGYNANIEACDGQGRTAMHHAVRRMPPEDFQRVFAQYLRPGPDNRVNIGDLDGWTPLHWACKGADATIVKLLLGDNAQQLIHAECTRGWTPYTIATFHSEWKLKDIMDRAVSAPHSTAHPSADGLSFAPHLLTTEAKPMRSVGAIVTRHSNIRCDDCLYAPIYGLRFRCKDHGDSNFDLCFKCHWNREKTHQLSHEFQALGSGPIDHPLVETQTLVSSHNQVKLSTEPEDFLKLGSSSPTVLDAHRLRPRWSRSSRPIRVHRERVPVLSTSPRDMDRVTVQKEIEALERERASESLMTETETRRRIRHEETAKFFLKMPQSEDMTENLKNGGMLEMLQTTLRQQDVSPHLQNQVEQMVRETLERWQRVQTSGSRVETGKDMRAVPRLQQWSVVDDGHNWTHQIPDVDRPRTTSAMSKGKNPVYASLRTQETYEGVWRNIPPEGDAGRAMVSDPVSHNTEPAILLTIEDGKPAKRDARAIREAKGKTASRNVQQGGEMDKTAEKREVARFLEVSSGSTESTRQNSRSTEPGTNMVMGPASPEALQPGDSSMSFDAGSAWIAPLDSNMEYPTINVEDMRRQRYHSHHHQHSHHRHHRPRPRHPPSRKHRDQRLDIELEDEMDE</sequence>
<dbReference type="Pfam" id="PF00569">
    <property type="entry name" value="ZZ"/>
    <property type="match status" value="1"/>
</dbReference>
<feature type="repeat" description="ANK" evidence="6">
    <location>
        <begin position="920"/>
        <end position="952"/>
    </location>
</feature>
<evidence type="ECO:0000256" key="4">
    <source>
        <dbReference type="ARBA" id="ARBA00022833"/>
    </source>
</evidence>
<dbReference type="SMART" id="SM00248">
    <property type="entry name" value="ANK"/>
    <property type="match status" value="22"/>
</dbReference>
<dbReference type="Pfam" id="PF13857">
    <property type="entry name" value="Ank_5"/>
    <property type="match status" value="1"/>
</dbReference>
<dbReference type="EMBL" id="KI912122">
    <property type="protein sequence ID" value="ETS73386.1"/>
    <property type="molecule type" value="Genomic_DNA"/>
</dbReference>
<keyword evidence="4" id="KW-0862">Zinc</keyword>
<dbReference type="Pfam" id="PF24883">
    <property type="entry name" value="NPHP3_N"/>
    <property type="match status" value="1"/>
</dbReference>
<gene>
    <name evidence="10" type="ORF">PFICI_14991</name>
</gene>